<feature type="transmembrane region" description="Helical" evidence="13">
    <location>
        <begin position="6"/>
        <end position="25"/>
    </location>
</feature>
<comment type="caution">
    <text evidence="14">The sequence shown here is derived from an EMBL/GenBank/DDBJ whole genome shotgun (WGS) entry which is preliminary data.</text>
</comment>
<evidence type="ECO:0000256" key="9">
    <source>
        <dbReference type="ARBA" id="ARBA00023136"/>
    </source>
</evidence>
<dbReference type="HAMAP" id="MF_00237">
    <property type="entry name" value="TatB"/>
    <property type="match status" value="1"/>
</dbReference>
<feature type="region of interest" description="Disordered" evidence="12">
    <location>
        <begin position="193"/>
        <end position="217"/>
    </location>
</feature>
<evidence type="ECO:0000256" key="7">
    <source>
        <dbReference type="ARBA" id="ARBA00022989"/>
    </source>
</evidence>
<dbReference type="PRINTS" id="PR01506">
    <property type="entry name" value="TATBPROTEIN"/>
</dbReference>
<evidence type="ECO:0000256" key="3">
    <source>
        <dbReference type="ARBA" id="ARBA00022475"/>
    </source>
</evidence>
<dbReference type="PANTHER" id="PTHR33162:SF1">
    <property type="entry name" value="SEC-INDEPENDENT PROTEIN TRANSLOCASE PROTEIN TATA, CHLOROPLASTIC"/>
    <property type="match status" value="1"/>
</dbReference>
<keyword evidence="9 10" id="KW-0472">Membrane</keyword>
<evidence type="ECO:0000313" key="15">
    <source>
        <dbReference type="Proteomes" id="UP001621964"/>
    </source>
</evidence>
<evidence type="ECO:0000256" key="12">
    <source>
        <dbReference type="SAM" id="MobiDB-lite"/>
    </source>
</evidence>
<evidence type="ECO:0000256" key="10">
    <source>
        <dbReference type="HAMAP-Rule" id="MF_00237"/>
    </source>
</evidence>
<keyword evidence="11" id="KW-0175">Coiled coil</keyword>
<keyword evidence="8 10" id="KW-0811">Translocation</keyword>
<dbReference type="EMBL" id="JBJGEB010000003">
    <property type="protein sequence ID" value="MFK7641558.1"/>
    <property type="molecule type" value="Genomic_DNA"/>
</dbReference>
<keyword evidence="4" id="KW-0997">Cell inner membrane</keyword>
<feature type="region of interest" description="Disordered" evidence="12">
    <location>
        <begin position="79"/>
        <end position="150"/>
    </location>
</feature>
<dbReference type="InterPro" id="IPR003369">
    <property type="entry name" value="TatA/B/E"/>
</dbReference>
<comment type="function">
    <text evidence="10">Part of the twin-arginine translocation (Tat) system that transports large folded proteins containing a characteristic twin-arginine motif in their signal peptide across membranes. Together with TatC, TatB is part of a receptor directly interacting with Tat signal peptides. TatB may form an oligomeric binding site that transiently accommodates folded Tat precursor proteins before their translocation.</text>
</comment>
<keyword evidence="6 10" id="KW-0653">Protein transport</keyword>
<evidence type="ECO:0000256" key="11">
    <source>
        <dbReference type="SAM" id="Coils"/>
    </source>
</evidence>
<proteinExistence type="inferred from homology"/>
<organism evidence="14 15">
    <name type="scientific">Neisseria oralis</name>
    <dbReference type="NCBI Taxonomy" id="1107316"/>
    <lineage>
        <taxon>Bacteria</taxon>
        <taxon>Pseudomonadati</taxon>
        <taxon>Pseudomonadota</taxon>
        <taxon>Betaproteobacteria</taxon>
        <taxon>Neisseriales</taxon>
        <taxon>Neisseriaceae</taxon>
        <taxon>Neisseria</taxon>
    </lineage>
</organism>
<reference evidence="14 15" key="1">
    <citation type="submission" date="2024-11" db="EMBL/GenBank/DDBJ databases">
        <authorList>
            <person name="Mikucki A.G."/>
            <person name="Kahler C.M."/>
        </authorList>
    </citation>
    <scope>NUCLEOTIDE SEQUENCE [LARGE SCALE GENOMIC DNA]</scope>
    <source>
        <strain evidence="14 15">EXNM717</strain>
    </source>
</reference>
<comment type="subunit">
    <text evidence="10">The Tat system comprises two distinct complexes: a TatABC complex, containing multiple copies of TatA, TatB and TatC subunits, and a separate TatA complex, containing only TatA subunits. Substrates initially bind to the TatABC complex, which probably triggers association of the separate TatA complex to form the active translocon.</text>
</comment>
<accession>A0ABW8Q338</accession>
<keyword evidence="7 10" id="KW-1133">Transmembrane helix</keyword>
<keyword evidence="2 10" id="KW-0813">Transport</keyword>
<dbReference type="InterPro" id="IPR018448">
    <property type="entry name" value="TatB"/>
</dbReference>
<keyword evidence="3 10" id="KW-1003">Cell membrane</keyword>
<evidence type="ECO:0000256" key="1">
    <source>
        <dbReference type="ARBA" id="ARBA00004167"/>
    </source>
</evidence>
<dbReference type="Proteomes" id="UP001621964">
    <property type="component" value="Unassembled WGS sequence"/>
</dbReference>
<dbReference type="Pfam" id="PF02416">
    <property type="entry name" value="TatA_B_E"/>
    <property type="match status" value="1"/>
</dbReference>
<dbReference type="PANTHER" id="PTHR33162">
    <property type="entry name" value="SEC-INDEPENDENT PROTEIN TRANSLOCASE PROTEIN TATA, CHLOROPLASTIC"/>
    <property type="match status" value="1"/>
</dbReference>
<feature type="coiled-coil region" evidence="11">
    <location>
        <begin position="47"/>
        <end position="76"/>
    </location>
</feature>
<dbReference type="RefSeq" id="WP_405385553.1">
    <property type="nucleotide sequence ID" value="NZ_JBJGEB010000003.1"/>
</dbReference>
<name>A0ABW8Q338_9NEIS</name>
<evidence type="ECO:0000256" key="6">
    <source>
        <dbReference type="ARBA" id="ARBA00022927"/>
    </source>
</evidence>
<evidence type="ECO:0000256" key="8">
    <source>
        <dbReference type="ARBA" id="ARBA00023010"/>
    </source>
</evidence>
<sequence length="217" mass="24124">MFDFGLGELLLVGVVALIVIGPERLPKAARMAGNMVGKLQRLVSSVKQELNTQIELEELRKAKQEFESAASQFKDDLKEIGGDTQNDLNEISDGLKPWERLPEQRTPADFGVDEHGNPLPQTESAQTEETVFDDNGQPVAPVSAPNADNAYDADKAWHDYLTLSARPSETPEVSYIETLPAAPAVLHTASLRKQAMSRKRDLRPKYHAKPKLRIRKK</sequence>
<keyword evidence="5 10" id="KW-0812">Transmembrane</keyword>
<comment type="subcellular location">
    <subcellularLocation>
        <location evidence="10">Cell membrane</location>
        <topology evidence="10">Single-pass membrane protein</topology>
    </subcellularLocation>
    <subcellularLocation>
        <location evidence="1">Membrane</location>
        <topology evidence="1">Single-pass membrane protein</topology>
    </subcellularLocation>
</comment>
<protein>
    <recommendedName>
        <fullName evidence="10">Sec-independent protein translocase protein TatB</fullName>
    </recommendedName>
</protein>
<gene>
    <name evidence="10 14" type="primary">tatB</name>
    <name evidence="14" type="ORF">ACI43T_03475</name>
</gene>
<feature type="compositionally biased region" description="Polar residues" evidence="12">
    <location>
        <begin position="119"/>
        <end position="129"/>
    </location>
</feature>
<keyword evidence="15" id="KW-1185">Reference proteome</keyword>
<evidence type="ECO:0000256" key="4">
    <source>
        <dbReference type="ARBA" id="ARBA00022519"/>
    </source>
</evidence>
<dbReference type="NCBIfam" id="TIGR01410">
    <property type="entry name" value="tatB"/>
    <property type="match status" value="1"/>
</dbReference>
<evidence type="ECO:0000256" key="13">
    <source>
        <dbReference type="SAM" id="Phobius"/>
    </source>
</evidence>
<feature type="compositionally biased region" description="Basic residues" evidence="12">
    <location>
        <begin position="195"/>
        <end position="217"/>
    </location>
</feature>
<evidence type="ECO:0000313" key="14">
    <source>
        <dbReference type="EMBL" id="MFK7641558.1"/>
    </source>
</evidence>
<evidence type="ECO:0000256" key="5">
    <source>
        <dbReference type="ARBA" id="ARBA00022692"/>
    </source>
</evidence>
<dbReference type="Gene3D" id="1.20.5.3310">
    <property type="match status" value="1"/>
</dbReference>
<comment type="similarity">
    <text evidence="10">Belongs to the TatB family.</text>
</comment>
<evidence type="ECO:0000256" key="2">
    <source>
        <dbReference type="ARBA" id="ARBA00022448"/>
    </source>
</evidence>